<evidence type="ECO:0000256" key="1">
    <source>
        <dbReference type="SAM" id="Phobius"/>
    </source>
</evidence>
<sequence>DARKYAWKGIFFATERNWDAANYSFSLLAQYQPDVCRDKKNVELIQEAANLHYKKPWFAASLSIIPGVGYLYTGRPKSALTSLIMNSLLGYAVYTSIKRENYGVAALLGVFNLSFYIGNISGAKRSAQRYNQQKLKRIQSALYENNRFIY</sequence>
<feature type="non-terminal residue" evidence="2">
    <location>
        <position position="1"/>
    </location>
</feature>
<proteinExistence type="predicted"/>
<feature type="transmembrane region" description="Helical" evidence="1">
    <location>
        <begin position="103"/>
        <end position="122"/>
    </location>
</feature>
<evidence type="ECO:0000313" key="2">
    <source>
        <dbReference type="EMBL" id="HIX02788.1"/>
    </source>
</evidence>
<keyword evidence="1" id="KW-0472">Membrane</keyword>
<dbReference type="Proteomes" id="UP000824202">
    <property type="component" value="Unassembled WGS sequence"/>
</dbReference>
<gene>
    <name evidence="2" type="ORF">H9863_01565</name>
</gene>
<reference evidence="2" key="2">
    <citation type="submission" date="2021-04" db="EMBL/GenBank/DDBJ databases">
        <authorList>
            <person name="Gilroy R."/>
        </authorList>
    </citation>
    <scope>NUCLEOTIDE SEQUENCE</scope>
    <source>
        <strain evidence="2">23274</strain>
    </source>
</reference>
<feature type="transmembrane region" description="Helical" evidence="1">
    <location>
        <begin position="56"/>
        <end position="72"/>
    </location>
</feature>
<reference evidence="2" key="1">
    <citation type="journal article" date="2021" name="PeerJ">
        <title>Extensive microbial diversity within the chicken gut microbiome revealed by metagenomics and culture.</title>
        <authorList>
            <person name="Gilroy R."/>
            <person name="Ravi A."/>
            <person name="Getino M."/>
            <person name="Pursley I."/>
            <person name="Horton D.L."/>
            <person name="Alikhan N.F."/>
            <person name="Baker D."/>
            <person name="Gharbi K."/>
            <person name="Hall N."/>
            <person name="Watson M."/>
            <person name="Adriaenssens E.M."/>
            <person name="Foster-Nyarko E."/>
            <person name="Jarju S."/>
            <person name="Secka A."/>
            <person name="Antonio M."/>
            <person name="Oren A."/>
            <person name="Chaudhuri R.R."/>
            <person name="La Ragione R."/>
            <person name="Hildebrand F."/>
            <person name="Pallen M.J."/>
        </authorList>
    </citation>
    <scope>NUCLEOTIDE SEQUENCE</scope>
    <source>
        <strain evidence="2">23274</strain>
    </source>
</reference>
<dbReference type="AlphaFoldDB" id="A0A9D1UYH4"/>
<comment type="caution">
    <text evidence="2">The sequence shown here is derived from an EMBL/GenBank/DDBJ whole genome shotgun (WGS) entry which is preliminary data.</text>
</comment>
<evidence type="ECO:0000313" key="3">
    <source>
        <dbReference type="Proteomes" id="UP000824202"/>
    </source>
</evidence>
<name>A0A9D1UYH4_9BACT</name>
<dbReference type="EMBL" id="DXFT01000029">
    <property type="protein sequence ID" value="HIX02788.1"/>
    <property type="molecule type" value="Genomic_DNA"/>
</dbReference>
<accession>A0A9D1UYH4</accession>
<organism evidence="2 3">
    <name type="scientific">Candidatus Odoribacter faecigallinarum</name>
    <dbReference type="NCBI Taxonomy" id="2838706"/>
    <lineage>
        <taxon>Bacteria</taxon>
        <taxon>Pseudomonadati</taxon>
        <taxon>Bacteroidota</taxon>
        <taxon>Bacteroidia</taxon>
        <taxon>Bacteroidales</taxon>
        <taxon>Odoribacteraceae</taxon>
        <taxon>Odoribacter</taxon>
    </lineage>
</organism>
<keyword evidence="1" id="KW-0812">Transmembrane</keyword>
<protein>
    <submittedName>
        <fullName evidence="2">Uncharacterized protein</fullName>
    </submittedName>
</protein>
<keyword evidence="1" id="KW-1133">Transmembrane helix</keyword>